<feature type="non-terminal residue" evidence="4">
    <location>
        <position position="1"/>
    </location>
</feature>
<evidence type="ECO:0000313" key="5">
    <source>
        <dbReference type="Proteomes" id="UP000749559"/>
    </source>
</evidence>
<dbReference type="SMART" id="SM00042">
    <property type="entry name" value="CUB"/>
    <property type="match status" value="2"/>
</dbReference>
<keyword evidence="5" id="KW-1185">Reference proteome</keyword>
<dbReference type="AlphaFoldDB" id="A0A8J1Y356"/>
<proteinExistence type="predicted"/>
<dbReference type="CDD" id="cd00041">
    <property type="entry name" value="CUB"/>
    <property type="match status" value="3"/>
</dbReference>
<dbReference type="SUPFAM" id="SSF49854">
    <property type="entry name" value="Spermadhesin, CUB domain"/>
    <property type="match status" value="3"/>
</dbReference>
<dbReference type="Proteomes" id="UP000749559">
    <property type="component" value="Unassembled WGS sequence"/>
</dbReference>
<dbReference type="OrthoDB" id="6345439at2759"/>
<feature type="non-terminal residue" evidence="4">
    <location>
        <position position="268"/>
    </location>
</feature>
<feature type="disulfide bond" evidence="3">
    <location>
        <begin position="81"/>
        <end position="108"/>
    </location>
</feature>
<reference evidence="4" key="1">
    <citation type="submission" date="2022-03" db="EMBL/GenBank/DDBJ databases">
        <authorList>
            <person name="Martin C."/>
        </authorList>
    </citation>
    <scope>NUCLEOTIDE SEQUENCE</scope>
</reference>
<keyword evidence="1" id="KW-0677">Repeat</keyword>
<comment type="caution">
    <text evidence="4">The sequence shown here is derived from an EMBL/GenBank/DDBJ whole genome shotgun (WGS) entry which is preliminary data.</text>
</comment>
<dbReference type="PANTHER" id="PTHR24251">
    <property type="entry name" value="OVOCHYMASE-RELATED"/>
    <property type="match status" value="1"/>
</dbReference>
<gene>
    <name evidence="4" type="ORF">OFUS_LOCUS14576</name>
</gene>
<evidence type="ECO:0000256" key="1">
    <source>
        <dbReference type="ARBA" id="ARBA00022737"/>
    </source>
</evidence>
<protein>
    <submittedName>
        <fullName evidence="4">Uncharacterized protein</fullName>
    </submittedName>
</protein>
<evidence type="ECO:0000313" key="4">
    <source>
        <dbReference type="EMBL" id="CAH1789170.1"/>
    </source>
</evidence>
<dbReference type="FunFam" id="2.60.120.290:FF:000013">
    <property type="entry name" value="Membrane frizzled-related protein"/>
    <property type="match status" value="1"/>
</dbReference>
<keyword evidence="2 3" id="KW-1015">Disulfide bond</keyword>
<comment type="caution">
    <text evidence="3">Lacks conserved residue(s) required for the propagation of feature annotation.</text>
</comment>
<dbReference type="PROSITE" id="PS01180">
    <property type="entry name" value="CUB"/>
    <property type="match status" value="3"/>
</dbReference>
<organism evidence="4 5">
    <name type="scientific">Owenia fusiformis</name>
    <name type="common">Polychaete worm</name>
    <dbReference type="NCBI Taxonomy" id="6347"/>
    <lineage>
        <taxon>Eukaryota</taxon>
        <taxon>Metazoa</taxon>
        <taxon>Spiralia</taxon>
        <taxon>Lophotrochozoa</taxon>
        <taxon>Annelida</taxon>
        <taxon>Polychaeta</taxon>
        <taxon>Sedentaria</taxon>
        <taxon>Canalipalpata</taxon>
        <taxon>Sabellida</taxon>
        <taxon>Oweniida</taxon>
        <taxon>Oweniidae</taxon>
        <taxon>Owenia</taxon>
    </lineage>
</organism>
<dbReference type="InterPro" id="IPR000859">
    <property type="entry name" value="CUB_dom"/>
</dbReference>
<dbReference type="Gene3D" id="2.60.120.290">
    <property type="entry name" value="Spermadhesin, CUB domain"/>
    <property type="match status" value="3"/>
</dbReference>
<name>A0A8J1Y356_OWEFU</name>
<sequence>IIILSFNSFDIEYDMDCNYDFLQINDGPSESSPLIGRFCGTQSPIDGRRFSSTDNQLYFLFSSDVSVVKEGIEMSWTASACGGRLNGLSGSFRYPLESDTNYTNDASCAWVITVPIDEIMMLSFTRFDIEDGGPNCTLSDFLQINDGPSASSPLIGRFCESHPPVNITSTNNQLYLWFSSDSTNVRGGFEVTYSVRDVSGCGTSRVGDSGSYRFPAFGTTYQNDLKCEWTITVPAGKTIVLSFGSFNIEGMEPYCFDSLQINDGPSES</sequence>
<accession>A0A8J1Y356</accession>
<dbReference type="EMBL" id="CAIIXF020000007">
    <property type="protein sequence ID" value="CAH1789170.1"/>
    <property type="molecule type" value="Genomic_DNA"/>
</dbReference>
<dbReference type="Pfam" id="PF00431">
    <property type="entry name" value="CUB"/>
    <property type="match status" value="3"/>
</dbReference>
<dbReference type="InterPro" id="IPR035914">
    <property type="entry name" value="Sperma_CUB_dom_sf"/>
</dbReference>
<dbReference type="PANTHER" id="PTHR24251:SF37">
    <property type="entry name" value="CUB DOMAIN-CONTAINING PROTEIN"/>
    <property type="match status" value="1"/>
</dbReference>
<evidence type="ECO:0000256" key="3">
    <source>
        <dbReference type="PROSITE-ProRule" id="PRU00059"/>
    </source>
</evidence>
<evidence type="ECO:0000256" key="2">
    <source>
        <dbReference type="ARBA" id="ARBA00023157"/>
    </source>
</evidence>